<gene>
    <name evidence="1" type="ORF">GCM10011506_35490</name>
</gene>
<evidence type="ECO:0008006" key="3">
    <source>
        <dbReference type="Google" id="ProtNLM"/>
    </source>
</evidence>
<dbReference type="Proteomes" id="UP000636010">
    <property type="component" value="Unassembled WGS sequence"/>
</dbReference>
<dbReference type="InterPro" id="IPR025316">
    <property type="entry name" value="DUF4221"/>
</dbReference>
<name>A0ABQ1N0Y0_9BACT</name>
<organism evidence="1 2">
    <name type="scientific">Marivirga lumbricoides</name>
    <dbReference type="NCBI Taxonomy" id="1046115"/>
    <lineage>
        <taxon>Bacteria</taxon>
        <taxon>Pseudomonadati</taxon>
        <taxon>Bacteroidota</taxon>
        <taxon>Cytophagia</taxon>
        <taxon>Cytophagales</taxon>
        <taxon>Marivirgaceae</taxon>
        <taxon>Marivirga</taxon>
    </lineage>
</organism>
<keyword evidence="2" id="KW-1185">Reference proteome</keyword>
<dbReference type="RefSeq" id="WP_188466068.1">
    <property type="nucleotide sequence ID" value="NZ_BAABHU010000012.1"/>
</dbReference>
<proteinExistence type="predicted"/>
<evidence type="ECO:0000313" key="1">
    <source>
        <dbReference type="EMBL" id="GGC46809.1"/>
    </source>
</evidence>
<evidence type="ECO:0000313" key="2">
    <source>
        <dbReference type="Proteomes" id="UP000636010"/>
    </source>
</evidence>
<dbReference type="EMBL" id="BMEC01000012">
    <property type="protein sequence ID" value="GGC46809.1"/>
    <property type="molecule type" value="Genomic_DNA"/>
</dbReference>
<accession>A0ABQ1N0Y0</accession>
<protein>
    <recommendedName>
        <fullName evidence="3">DUF4221 domain-containing protein</fullName>
    </recommendedName>
</protein>
<dbReference type="PROSITE" id="PS51257">
    <property type="entry name" value="PROKAR_LIPOPROTEIN"/>
    <property type="match status" value="1"/>
</dbReference>
<reference evidence="2" key="1">
    <citation type="journal article" date="2019" name="Int. J. Syst. Evol. Microbiol.">
        <title>The Global Catalogue of Microorganisms (GCM) 10K type strain sequencing project: providing services to taxonomists for standard genome sequencing and annotation.</title>
        <authorList>
            <consortium name="The Broad Institute Genomics Platform"/>
            <consortium name="The Broad Institute Genome Sequencing Center for Infectious Disease"/>
            <person name="Wu L."/>
            <person name="Ma J."/>
        </authorList>
    </citation>
    <scope>NUCLEOTIDE SEQUENCE [LARGE SCALE GENOMIC DNA]</scope>
    <source>
        <strain evidence="2">CGMCC 1.10832</strain>
    </source>
</reference>
<sequence>MIFKKHFCHLLICIVLVSCSEKKESIGDTQKPQDFENLVSFKLDSILRIPIDQYTPYRTYNSQYVQEEGGSKELLLWSNRAINAIEIYDLNLGKLEKRLKVKKEGPEGIGGKLTGFQYISKDSLLVTNNKRYEFYLVNSKGNAYQKYSTFPDKSEKEISVPVVYDYRPIMYAKPVVYIVAKPDKDYNKKGWWSGDLLLELNLESKKYKYELPGPQKFDEKVHGAFFSHHSMLYNGEEIIVSFPIHSDILLFNPKRNNVQWKYAGSKYFSVIPSWENPAAGKSEKFYIESNSYREILYDKWNKLYYRLAYRKVEYLDKNNRRVNWDYKIPSIIILNEQFEKVGEYDLPENTYYTRNTFITPAGLFISINHDENKKANENFLSFQLFKPTFDSL</sequence>
<comment type="caution">
    <text evidence="1">The sequence shown here is derived from an EMBL/GenBank/DDBJ whole genome shotgun (WGS) entry which is preliminary data.</text>
</comment>
<dbReference type="Pfam" id="PF13970">
    <property type="entry name" value="DUF4221"/>
    <property type="match status" value="1"/>
</dbReference>